<feature type="transmembrane region" description="Helical" evidence="1">
    <location>
        <begin position="18"/>
        <end position="36"/>
    </location>
</feature>
<feature type="domain" description="EAL" evidence="4">
    <location>
        <begin position="710"/>
        <end position="964"/>
    </location>
</feature>
<evidence type="ECO:0000259" key="2">
    <source>
        <dbReference type="PROSITE" id="PS50112"/>
    </source>
</evidence>
<reference evidence="6 7" key="1">
    <citation type="submission" date="2024-05" db="EMBL/GenBank/DDBJ databases">
        <title>Roseateles sp. 2.12 16S ribosomal RNA gene Genome sequencing and assembly.</title>
        <authorList>
            <person name="Woo H."/>
        </authorList>
    </citation>
    <scope>NUCLEOTIDE SEQUENCE [LARGE SCALE GENOMIC DNA]</scope>
    <source>
        <strain evidence="6 7">2.12</strain>
    </source>
</reference>
<accession>A0ABV0GHE2</accession>
<dbReference type="SMART" id="SM00091">
    <property type="entry name" value="PAS"/>
    <property type="match status" value="2"/>
</dbReference>
<evidence type="ECO:0000313" key="6">
    <source>
        <dbReference type="EMBL" id="MEO3714488.1"/>
    </source>
</evidence>
<sequence length="968" mass="106814">MQVLDRLDRSHRADLRQLLPRIGLLLAVLVVCWVLPVPPALRGLASHAPLHALLETLSIVVAGLIFSLAWGSRLAQVPGNVCVLACAFAGVGLLDFSHLLSYAGMPDYVTPSGPEKAIDFWLAARFLASLALLWMVAAPWQSALERRSRHALLLGVAALVALVHWAVLLHPTILPRTFVAGQGLTPLKIASEYLLVGLLVLTALLLLRRMREPTPFNASALLGAVLCMAMSELFFTLYASVTDVLNLAGHVYKVIGYLFLHRAVFMEAVQRPYTELEQVKEQLQATLTTVPDLVFEVDADGRYLSYHSPPSDLLAAAPEYFIGRLVTEVLPPEAAATVMLTLGEALEHGSSSGRRIVLDLPVGRHHFALHATRCQQEAGENPRLIVLSRNITQEVSAREALLDAAQQTQAILDNVIDGIITIDRQGNVKTFNRSASKIFGYEASEVLGRNVKMLMPPPYADEHDGYLAHYARTGVRQVIGRGREVEGRRKSGEVFPMSLAVNEIEREGERIYIGMVRDITQRRAAEAEIQRLAFFDQLTDLPNRRLLLDRLDRAVLSAARRSQLGALLFIDLDEFKLLNDTWGHDFGDRVLVQVARRLSGSVREGDTVARLGGDEFVIMLESLGQTREEAAAHAEMVARKILLSFEQPFQLLEREQHSSPSIGITLFGDNLLSAGELMAHADTAMYQAKAQGKNTFRFFDAELQAVLAGRAALEADLRQSISRRQLLLHFQPQVDAQGRVLGAEALLRWQHPQRGLVPPGAFIPEAEQCGFVLELGQWVLDTACRTLAAWARHPHCSGLDLSVNVSALQLRDAHFVDDVLDTLRRHGADPRRLKLELTESLLAENVEDTIAKMSQLRAAGVGFSLDDFGTGYSSLNYLRRLPLEELKIDRSFVNDMLGDPNGAVIARTIVALGQTFGLQVIAEGVETPEQRDALLKMGCRRFQGFLFGRPVDQASFERLPQSLAAIPS</sequence>
<organism evidence="6 7">
    <name type="scientific">Roseateles flavus</name>
    <dbReference type="NCBI Taxonomy" id="3149041"/>
    <lineage>
        <taxon>Bacteria</taxon>
        <taxon>Pseudomonadati</taxon>
        <taxon>Pseudomonadota</taxon>
        <taxon>Betaproteobacteria</taxon>
        <taxon>Burkholderiales</taxon>
        <taxon>Sphaerotilaceae</taxon>
        <taxon>Roseateles</taxon>
    </lineage>
</organism>
<keyword evidence="1" id="KW-1133">Transmembrane helix</keyword>
<dbReference type="Pfam" id="PF17159">
    <property type="entry name" value="MASE3"/>
    <property type="match status" value="1"/>
</dbReference>
<feature type="domain" description="PAS" evidence="2">
    <location>
        <begin position="404"/>
        <end position="456"/>
    </location>
</feature>
<protein>
    <submittedName>
        <fullName evidence="6">EAL domain-containing protein</fullName>
    </submittedName>
</protein>
<feature type="domain" description="PAS" evidence="2">
    <location>
        <begin position="279"/>
        <end position="349"/>
    </location>
</feature>
<feature type="transmembrane region" description="Helical" evidence="1">
    <location>
        <begin position="120"/>
        <end position="140"/>
    </location>
</feature>
<evidence type="ECO:0000259" key="5">
    <source>
        <dbReference type="PROSITE" id="PS50887"/>
    </source>
</evidence>
<feature type="domain" description="GGDEF" evidence="5">
    <location>
        <begin position="563"/>
        <end position="701"/>
    </location>
</feature>
<evidence type="ECO:0000259" key="3">
    <source>
        <dbReference type="PROSITE" id="PS50113"/>
    </source>
</evidence>
<dbReference type="InterPro" id="IPR029787">
    <property type="entry name" value="Nucleotide_cyclase"/>
</dbReference>
<dbReference type="PANTHER" id="PTHR44757:SF2">
    <property type="entry name" value="BIOFILM ARCHITECTURE MAINTENANCE PROTEIN MBAA"/>
    <property type="match status" value="1"/>
</dbReference>
<dbReference type="SUPFAM" id="SSF55073">
    <property type="entry name" value="Nucleotide cyclase"/>
    <property type="match status" value="1"/>
</dbReference>
<dbReference type="PROSITE" id="PS50887">
    <property type="entry name" value="GGDEF"/>
    <property type="match status" value="1"/>
</dbReference>
<feature type="transmembrane region" description="Helical" evidence="1">
    <location>
        <begin position="219"/>
        <end position="241"/>
    </location>
</feature>
<evidence type="ECO:0000256" key="1">
    <source>
        <dbReference type="SAM" id="Phobius"/>
    </source>
</evidence>
<feature type="transmembrane region" description="Helical" evidence="1">
    <location>
        <begin position="152"/>
        <end position="169"/>
    </location>
</feature>
<dbReference type="CDD" id="cd01949">
    <property type="entry name" value="GGDEF"/>
    <property type="match status" value="1"/>
</dbReference>
<dbReference type="Gene3D" id="3.20.20.450">
    <property type="entry name" value="EAL domain"/>
    <property type="match status" value="1"/>
</dbReference>
<dbReference type="InterPro" id="IPR043128">
    <property type="entry name" value="Rev_trsase/Diguanyl_cyclase"/>
</dbReference>
<dbReference type="Pfam" id="PF00989">
    <property type="entry name" value="PAS"/>
    <property type="match status" value="1"/>
</dbReference>
<dbReference type="Gene3D" id="3.30.70.270">
    <property type="match status" value="1"/>
</dbReference>
<dbReference type="Pfam" id="PF00990">
    <property type="entry name" value="GGDEF"/>
    <property type="match status" value="1"/>
</dbReference>
<dbReference type="InterPro" id="IPR052155">
    <property type="entry name" value="Biofilm_reg_signaling"/>
</dbReference>
<dbReference type="InterPro" id="IPR035965">
    <property type="entry name" value="PAS-like_dom_sf"/>
</dbReference>
<feature type="transmembrane region" description="Helical" evidence="1">
    <location>
        <begin position="48"/>
        <end position="69"/>
    </location>
</feature>
<dbReference type="PROSITE" id="PS50883">
    <property type="entry name" value="EAL"/>
    <property type="match status" value="1"/>
</dbReference>
<dbReference type="SMART" id="SM00052">
    <property type="entry name" value="EAL"/>
    <property type="match status" value="1"/>
</dbReference>
<dbReference type="InterPro" id="IPR035919">
    <property type="entry name" value="EAL_sf"/>
</dbReference>
<comment type="caution">
    <text evidence="6">The sequence shown here is derived from an EMBL/GenBank/DDBJ whole genome shotgun (WGS) entry which is preliminary data.</text>
</comment>
<keyword evidence="1" id="KW-0472">Membrane</keyword>
<feature type="domain" description="PAC" evidence="3">
    <location>
        <begin position="481"/>
        <end position="531"/>
    </location>
</feature>
<proteinExistence type="predicted"/>
<dbReference type="PANTHER" id="PTHR44757">
    <property type="entry name" value="DIGUANYLATE CYCLASE DGCP"/>
    <property type="match status" value="1"/>
</dbReference>
<dbReference type="SUPFAM" id="SSF141868">
    <property type="entry name" value="EAL domain-like"/>
    <property type="match status" value="1"/>
</dbReference>
<evidence type="ECO:0000259" key="4">
    <source>
        <dbReference type="PROSITE" id="PS50883"/>
    </source>
</evidence>
<dbReference type="EMBL" id="JBDPZC010000008">
    <property type="protein sequence ID" value="MEO3714488.1"/>
    <property type="molecule type" value="Genomic_DNA"/>
</dbReference>
<dbReference type="PROSITE" id="PS50113">
    <property type="entry name" value="PAC"/>
    <property type="match status" value="1"/>
</dbReference>
<dbReference type="SMART" id="SM00267">
    <property type="entry name" value="GGDEF"/>
    <property type="match status" value="1"/>
</dbReference>
<keyword evidence="7" id="KW-1185">Reference proteome</keyword>
<dbReference type="SUPFAM" id="SSF55785">
    <property type="entry name" value="PYP-like sensor domain (PAS domain)"/>
    <property type="match status" value="2"/>
</dbReference>
<dbReference type="Gene3D" id="3.30.450.20">
    <property type="entry name" value="PAS domain"/>
    <property type="match status" value="2"/>
</dbReference>
<dbReference type="InterPro" id="IPR001633">
    <property type="entry name" value="EAL_dom"/>
</dbReference>
<dbReference type="InterPro" id="IPR013767">
    <property type="entry name" value="PAS_fold"/>
</dbReference>
<name>A0ABV0GHE2_9BURK</name>
<feature type="transmembrane region" description="Helical" evidence="1">
    <location>
        <begin position="189"/>
        <end position="207"/>
    </location>
</feature>
<dbReference type="InterPro" id="IPR000160">
    <property type="entry name" value="GGDEF_dom"/>
</dbReference>
<dbReference type="NCBIfam" id="TIGR00229">
    <property type="entry name" value="sensory_box"/>
    <property type="match status" value="1"/>
</dbReference>
<dbReference type="InterPro" id="IPR000700">
    <property type="entry name" value="PAS-assoc_C"/>
</dbReference>
<evidence type="ECO:0000313" key="7">
    <source>
        <dbReference type="Proteomes" id="UP001462640"/>
    </source>
</evidence>
<dbReference type="InterPro" id="IPR033425">
    <property type="entry name" value="MASE3"/>
</dbReference>
<feature type="transmembrane region" description="Helical" evidence="1">
    <location>
        <begin position="81"/>
        <end position="100"/>
    </location>
</feature>
<dbReference type="InterPro" id="IPR013656">
    <property type="entry name" value="PAS_4"/>
</dbReference>
<dbReference type="InterPro" id="IPR000014">
    <property type="entry name" value="PAS"/>
</dbReference>
<dbReference type="Proteomes" id="UP001462640">
    <property type="component" value="Unassembled WGS sequence"/>
</dbReference>
<dbReference type="NCBIfam" id="TIGR00254">
    <property type="entry name" value="GGDEF"/>
    <property type="match status" value="1"/>
</dbReference>
<dbReference type="CDD" id="cd01948">
    <property type="entry name" value="EAL"/>
    <property type="match status" value="1"/>
</dbReference>
<dbReference type="CDD" id="cd00130">
    <property type="entry name" value="PAS"/>
    <property type="match status" value="2"/>
</dbReference>
<dbReference type="RefSeq" id="WP_347611580.1">
    <property type="nucleotide sequence ID" value="NZ_JBDPZC010000008.1"/>
</dbReference>
<keyword evidence="1" id="KW-0812">Transmembrane</keyword>
<dbReference type="PROSITE" id="PS50112">
    <property type="entry name" value="PAS"/>
    <property type="match status" value="2"/>
</dbReference>
<gene>
    <name evidence="6" type="ORF">ABDJ40_17105</name>
</gene>
<dbReference type="Pfam" id="PF00563">
    <property type="entry name" value="EAL"/>
    <property type="match status" value="1"/>
</dbReference>
<dbReference type="Pfam" id="PF08448">
    <property type="entry name" value="PAS_4"/>
    <property type="match status" value="1"/>
</dbReference>